<gene>
    <name evidence="1" type="ORF">HNP38_003027</name>
</gene>
<keyword evidence="2" id="KW-1185">Reference proteome</keyword>
<evidence type="ECO:0000313" key="2">
    <source>
        <dbReference type="Proteomes" id="UP000592180"/>
    </source>
</evidence>
<sequence length="239" mass="28136">MIPELKSAIESLYMVFSIYPLNSKIQSCPCCVSEDDKEKIHIKSLKDLDGEDLSRYSFKAMTTWGSVDDFRHFLPRIFELLATGNLVVSEFVILGKLEYGDWQSWPDNERAAIIGFLYGWWKNSLESKPYFEKEIFVEIYKLTKNMDRLLESWKVDFDNNSFKAYVDLIENYYSELATERSELRDVKGSDREKMKSWINTHAEKLEEGFFRFENTDKEFAEKISTALYIIETSRYSGIQ</sequence>
<protein>
    <submittedName>
        <fullName evidence="1">Uncharacterized protein</fullName>
    </submittedName>
</protein>
<dbReference type="EMBL" id="JACHLE010000005">
    <property type="protein sequence ID" value="MBB4807711.1"/>
    <property type="molecule type" value="Genomic_DNA"/>
</dbReference>
<proteinExistence type="predicted"/>
<dbReference type="Proteomes" id="UP000592180">
    <property type="component" value="Unassembled WGS sequence"/>
</dbReference>
<accession>A0A840KE89</accession>
<reference evidence="1 2" key="1">
    <citation type="submission" date="2020-08" db="EMBL/GenBank/DDBJ databases">
        <title>Functional genomics of gut bacteria from endangered species of beetles.</title>
        <authorList>
            <person name="Carlos-Shanley C."/>
        </authorList>
    </citation>
    <scope>NUCLEOTIDE SEQUENCE [LARGE SCALE GENOMIC DNA]</scope>
    <source>
        <strain evidence="1 2">S00151</strain>
    </source>
</reference>
<dbReference type="RefSeq" id="WP_184190880.1">
    <property type="nucleotide sequence ID" value="NZ_JACHLE010000005.1"/>
</dbReference>
<dbReference type="AlphaFoldDB" id="A0A840KE89"/>
<comment type="caution">
    <text evidence="1">The sequence shown here is derived from an EMBL/GenBank/DDBJ whole genome shotgun (WGS) entry which is preliminary data.</text>
</comment>
<evidence type="ECO:0000313" key="1">
    <source>
        <dbReference type="EMBL" id="MBB4807711.1"/>
    </source>
</evidence>
<organism evidence="1 2">
    <name type="scientific">Chryseobacterium defluvii</name>
    <dbReference type="NCBI Taxonomy" id="160396"/>
    <lineage>
        <taxon>Bacteria</taxon>
        <taxon>Pseudomonadati</taxon>
        <taxon>Bacteroidota</taxon>
        <taxon>Flavobacteriia</taxon>
        <taxon>Flavobacteriales</taxon>
        <taxon>Weeksellaceae</taxon>
        <taxon>Chryseobacterium group</taxon>
        <taxon>Chryseobacterium</taxon>
    </lineage>
</organism>
<name>A0A840KE89_9FLAO</name>